<accession>A0A1H6AK46</accession>
<evidence type="ECO:0000313" key="3">
    <source>
        <dbReference type="EMBL" id="SEG49078.1"/>
    </source>
</evidence>
<feature type="transmembrane region" description="Helical" evidence="1">
    <location>
        <begin position="12"/>
        <end position="33"/>
    </location>
</feature>
<proteinExistence type="predicted"/>
<reference evidence="4" key="1">
    <citation type="submission" date="2016-10" db="EMBL/GenBank/DDBJ databases">
        <authorList>
            <person name="Varghese N."/>
            <person name="Submissions S."/>
        </authorList>
    </citation>
    <scope>NUCLEOTIDE SEQUENCE [LARGE SCALE GENOMIC DNA]</scope>
    <source>
        <strain evidence="4">DSM 43163</strain>
    </source>
</reference>
<feature type="domain" description="DUF8175" evidence="2">
    <location>
        <begin position="78"/>
        <end position="216"/>
    </location>
</feature>
<evidence type="ECO:0000256" key="1">
    <source>
        <dbReference type="SAM" id="Phobius"/>
    </source>
</evidence>
<dbReference type="RefSeq" id="WP_103938456.1">
    <property type="nucleotide sequence ID" value="NZ_FNVO01000005.1"/>
</dbReference>
<name>A0A1H6AK46_9ACTN</name>
<keyword evidence="1" id="KW-0472">Membrane</keyword>
<dbReference type="PROSITE" id="PS51257">
    <property type="entry name" value="PROKAR_LIPOPROTEIN"/>
    <property type="match status" value="1"/>
</dbReference>
<protein>
    <recommendedName>
        <fullName evidence="2">DUF8175 domain-containing protein</fullName>
    </recommendedName>
</protein>
<dbReference type="Proteomes" id="UP000236723">
    <property type="component" value="Unassembled WGS sequence"/>
</dbReference>
<sequence length="240" mass="25672">MDNFFLRRRRPSTSCLAVAVIVVVGCLIAWLLVQALTTHTEPGTRRPAATLPAGIAPGDDDTLTAGPLRVLAGRAVVKDVPVGFPHTTAGAVSAAVHYWGQIGSTLKPARAYVIGRIVADPAWKTAPQDLAQGPVHTRRMLGLPTAGPVPQGAAVRLTPMAYQLRDVTPDAVFVLLLAYYETTVPGWEPETGPGVFPAQLRWIAGDWKLPAPTQDADYSELRAPPGSAEAMALGWRPLWY</sequence>
<dbReference type="InterPro" id="IPR058488">
    <property type="entry name" value="DUF8175"/>
</dbReference>
<dbReference type="Pfam" id="PF26526">
    <property type="entry name" value="DUF8175"/>
    <property type="match status" value="1"/>
</dbReference>
<dbReference type="OrthoDB" id="3541319at2"/>
<keyword evidence="4" id="KW-1185">Reference proteome</keyword>
<dbReference type="AlphaFoldDB" id="A0A1H6AK46"/>
<evidence type="ECO:0000313" key="4">
    <source>
        <dbReference type="Proteomes" id="UP000236723"/>
    </source>
</evidence>
<gene>
    <name evidence="3" type="ORF">SAMN04489712_105513</name>
</gene>
<evidence type="ECO:0000259" key="2">
    <source>
        <dbReference type="Pfam" id="PF26526"/>
    </source>
</evidence>
<dbReference type="EMBL" id="FNVO01000005">
    <property type="protein sequence ID" value="SEG49078.1"/>
    <property type="molecule type" value="Genomic_DNA"/>
</dbReference>
<organism evidence="3 4">
    <name type="scientific">Thermomonospora echinospora</name>
    <dbReference type="NCBI Taxonomy" id="1992"/>
    <lineage>
        <taxon>Bacteria</taxon>
        <taxon>Bacillati</taxon>
        <taxon>Actinomycetota</taxon>
        <taxon>Actinomycetes</taxon>
        <taxon>Streptosporangiales</taxon>
        <taxon>Thermomonosporaceae</taxon>
        <taxon>Thermomonospora</taxon>
    </lineage>
</organism>
<keyword evidence="1" id="KW-1133">Transmembrane helix</keyword>
<keyword evidence="1" id="KW-0812">Transmembrane</keyword>